<evidence type="ECO:0000256" key="10">
    <source>
        <dbReference type="ARBA" id="ARBA00022741"/>
    </source>
</evidence>
<dbReference type="AlphaFoldDB" id="A0A6J0L5P2"/>
<dbReference type="Gene3D" id="3.30.200.20">
    <property type="entry name" value="Phosphorylase Kinase, domain 1"/>
    <property type="match status" value="1"/>
</dbReference>
<keyword evidence="10 18" id="KW-0547">Nucleotide-binding</keyword>
<dbReference type="InterPro" id="IPR008271">
    <property type="entry name" value="Ser/Thr_kinase_AS"/>
</dbReference>
<dbReference type="InterPro" id="IPR001611">
    <property type="entry name" value="Leu-rich_rpt"/>
</dbReference>
<evidence type="ECO:0000256" key="2">
    <source>
        <dbReference type="ARBA" id="ARBA00012513"/>
    </source>
</evidence>
<keyword evidence="3" id="KW-0723">Serine/threonine-protein kinase</keyword>
<feature type="binding site" evidence="18">
    <location>
        <position position="610"/>
    </location>
    <ligand>
        <name>ATP</name>
        <dbReference type="ChEBI" id="CHEBI:30616"/>
    </ligand>
</feature>
<dbReference type="InterPro" id="IPR011009">
    <property type="entry name" value="Kinase-like_dom_sf"/>
</dbReference>
<evidence type="ECO:0000256" key="1">
    <source>
        <dbReference type="ARBA" id="ARBA00004167"/>
    </source>
</evidence>
<keyword evidence="9" id="KW-0677">Repeat</keyword>
<keyword evidence="6" id="KW-0808">Transferase</keyword>
<feature type="chain" id="PRO_5026988639" description="non-specific serine/threonine protein kinase" evidence="21">
    <location>
        <begin position="25"/>
        <end position="890"/>
    </location>
</feature>
<dbReference type="Pfam" id="PF07714">
    <property type="entry name" value="PK_Tyr_Ser-Thr"/>
    <property type="match status" value="1"/>
</dbReference>
<evidence type="ECO:0000256" key="12">
    <source>
        <dbReference type="ARBA" id="ARBA00022840"/>
    </source>
</evidence>
<keyword evidence="13 20" id="KW-1133">Transmembrane helix</keyword>
<dbReference type="PANTHER" id="PTHR45631:SF175">
    <property type="entry name" value="PROTEIN KINASE DOMAIN-CONTAINING PROTEIN"/>
    <property type="match status" value="1"/>
</dbReference>
<dbReference type="GO" id="GO:0005524">
    <property type="term" value="F:ATP binding"/>
    <property type="evidence" value="ECO:0007669"/>
    <property type="project" value="UniProtKB-UniRule"/>
</dbReference>
<dbReference type="PROSITE" id="PS50011">
    <property type="entry name" value="PROTEIN_KINASE_DOM"/>
    <property type="match status" value="1"/>
</dbReference>
<keyword evidence="5" id="KW-0433">Leucine-rich repeat</keyword>
<dbReference type="GeneID" id="108826308"/>
<dbReference type="OrthoDB" id="1092067at2759"/>
<dbReference type="PROSITE" id="PS00107">
    <property type="entry name" value="PROTEIN_KINASE_ATP"/>
    <property type="match status" value="1"/>
</dbReference>
<keyword evidence="12 18" id="KW-0067">ATP-binding</keyword>
<feature type="signal peptide" evidence="21">
    <location>
        <begin position="1"/>
        <end position="24"/>
    </location>
</feature>
<evidence type="ECO:0000256" key="9">
    <source>
        <dbReference type="ARBA" id="ARBA00022737"/>
    </source>
</evidence>
<sequence length="890" mass="99736">MEGIPSVFFLVLMGRFFITHLASAQGQLGFISLDCGMPSNESSYTEYSTSLIYSSDADFIRTGERGRINNDEIEYLKPYRRLRYFPEGPRNCYNLTVVPGITYLIRAVFAYGNYDGLKIMPKFDLHVGPNLWTTIDFEDQLSDISKITIQEGIVEEIIHMSMSNSLDICLVKTGTTTPFISGLELRPMREDSYNTESGSLKLLFRQRFIRDFDEFDLQIRYPYDVHDRNWYTEVEVGSDWTQINTTLNVSSSDPFEMPQRLFSEAVTPKNSSKPMKMSWLLRKPYYQVDMYLHFADIQVLQPNDTRIFDVLCNNHTFYTGYRPLEYMVETVPLKSINMCEDRICALDLALVKAKSSTLPPLLNVIEAFGVLQLPNLETDENDVTAIKKIQATYRLHKINWQGDPCSPVLYKWDGLSCSSANLSTSLRIISLDLSASGLNGTISPDVTNLSQLQKLDLSTNNLTGGVPEFFSSMKALTIIDLSYNNLSGSVPQAICNMQKKGLKLIVEGNPNLCLSSCGTNGKRKRKVYVIIVVSIASIGIIAAVLLLIISINKKKTSVKALRPPIVAKKRSFTFGNVKEMTNNFARVVGEGGFGIVYHGYLNQEEQVAAKVLSQSSAQGYEQFKAEVELLIRVHHVNLVSLVGYCDEGEHLVLIYEYMHNEDLRKLLSGECASPPLSWENRLRIAAETAQGLEYLHIGCKPPMIHRDVKSTNILLDEHFQAKLGDFGLSRYSPTGSETHVSTNVVGSPGYLDPEYYRTNWLTEKSDVYSFGVVLLEIITSLPVIDHTREKPHIVEWVGIRLTNGDIKNIVDPSLAGDFCSSSMWKALELAMSCVTLSSSGRPTMSQVASELKACLFSEKLRKGDTPDVDLNSSTEPSMSVVGTEENPDAR</sequence>
<evidence type="ECO:0000256" key="6">
    <source>
        <dbReference type="ARBA" id="ARBA00022679"/>
    </source>
</evidence>
<dbReference type="PANTHER" id="PTHR45631">
    <property type="entry name" value="OS07G0107800 PROTEIN-RELATED"/>
    <property type="match status" value="1"/>
</dbReference>
<dbReference type="InterPro" id="IPR024788">
    <property type="entry name" value="Malectin-like_Carb-bd_dom"/>
</dbReference>
<evidence type="ECO:0000256" key="13">
    <source>
        <dbReference type="ARBA" id="ARBA00022989"/>
    </source>
</evidence>
<keyword evidence="8 21" id="KW-0732">Signal</keyword>
<evidence type="ECO:0000313" key="24">
    <source>
        <dbReference type="RefSeq" id="XP_018455193.1"/>
    </source>
</evidence>
<keyword evidence="15" id="KW-0675">Receptor</keyword>
<evidence type="ECO:0000256" key="18">
    <source>
        <dbReference type="PROSITE-ProRule" id="PRU10141"/>
    </source>
</evidence>
<evidence type="ECO:0000256" key="19">
    <source>
        <dbReference type="SAM" id="MobiDB-lite"/>
    </source>
</evidence>
<comment type="catalytic activity">
    <reaction evidence="16">
        <text>L-threonyl-[protein] + ATP = O-phospho-L-threonyl-[protein] + ADP + H(+)</text>
        <dbReference type="Rhea" id="RHEA:46608"/>
        <dbReference type="Rhea" id="RHEA-COMP:11060"/>
        <dbReference type="Rhea" id="RHEA-COMP:11605"/>
        <dbReference type="ChEBI" id="CHEBI:15378"/>
        <dbReference type="ChEBI" id="CHEBI:30013"/>
        <dbReference type="ChEBI" id="CHEBI:30616"/>
        <dbReference type="ChEBI" id="CHEBI:61977"/>
        <dbReference type="ChEBI" id="CHEBI:456216"/>
        <dbReference type="EC" id="2.7.11.1"/>
    </reaction>
</comment>
<accession>A0A6J0L5P2</accession>
<dbReference type="InterPro" id="IPR001245">
    <property type="entry name" value="Ser-Thr/Tyr_kinase_cat_dom"/>
</dbReference>
<dbReference type="InterPro" id="IPR017441">
    <property type="entry name" value="Protein_kinase_ATP_BS"/>
</dbReference>
<dbReference type="Pfam" id="PF12819">
    <property type="entry name" value="Malectin_like"/>
    <property type="match status" value="1"/>
</dbReference>
<dbReference type="SMART" id="SM00220">
    <property type="entry name" value="S_TKc"/>
    <property type="match status" value="1"/>
</dbReference>
<keyword evidence="23" id="KW-1185">Reference proteome</keyword>
<feature type="transmembrane region" description="Helical" evidence="20">
    <location>
        <begin position="527"/>
        <end position="549"/>
    </location>
</feature>
<evidence type="ECO:0000256" key="5">
    <source>
        <dbReference type="ARBA" id="ARBA00022614"/>
    </source>
</evidence>
<evidence type="ECO:0000313" key="23">
    <source>
        <dbReference type="Proteomes" id="UP000504610"/>
    </source>
</evidence>
<evidence type="ECO:0000256" key="17">
    <source>
        <dbReference type="ARBA" id="ARBA00048679"/>
    </source>
</evidence>
<dbReference type="InterPro" id="IPR000719">
    <property type="entry name" value="Prot_kinase_dom"/>
</dbReference>
<evidence type="ECO:0000259" key="22">
    <source>
        <dbReference type="PROSITE" id="PS50011"/>
    </source>
</evidence>
<dbReference type="FunFam" id="3.30.200.20:FF:000394">
    <property type="entry name" value="Leucine-rich repeat receptor-like protein kinase"/>
    <property type="match status" value="1"/>
</dbReference>
<evidence type="ECO:0000256" key="20">
    <source>
        <dbReference type="SAM" id="Phobius"/>
    </source>
</evidence>
<evidence type="ECO:0000256" key="14">
    <source>
        <dbReference type="ARBA" id="ARBA00023136"/>
    </source>
</evidence>
<keyword evidence="4" id="KW-0597">Phosphoprotein</keyword>
<dbReference type="KEGG" id="rsz:108826308"/>
<evidence type="ECO:0000256" key="7">
    <source>
        <dbReference type="ARBA" id="ARBA00022692"/>
    </source>
</evidence>
<evidence type="ECO:0000256" key="16">
    <source>
        <dbReference type="ARBA" id="ARBA00047899"/>
    </source>
</evidence>
<proteinExistence type="predicted"/>
<dbReference type="FunFam" id="3.80.10.10:FF:000129">
    <property type="entry name" value="Leucine-rich repeat receptor-like kinase"/>
    <property type="match status" value="1"/>
</dbReference>
<keyword evidence="7 20" id="KW-0812">Transmembrane</keyword>
<dbReference type="Gene3D" id="1.10.510.10">
    <property type="entry name" value="Transferase(Phosphotransferase) domain 1"/>
    <property type="match status" value="1"/>
</dbReference>
<dbReference type="FunFam" id="1.10.510.10:FF:000146">
    <property type="entry name" value="LRR receptor-like serine/threonine-protein kinase IOS1"/>
    <property type="match status" value="1"/>
</dbReference>
<comment type="catalytic activity">
    <reaction evidence="17">
        <text>L-seryl-[protein] + ATP = O-phospho-L-seryl-[protein] + ADP + H(+)</text>
        <dbReference type="Rhea" id="RHEA:17989"/>
        <dbReference type="Rhea" id="RHEA-COMP:9863"/>
        <dbReference type="Rhea" id="RHEA-COMP:11604"/>
        <dbReference type="ChEBI" id="CHEBI:15378"/>
        <dbReference type="ChEBI" id="CHEBI:29999"/>
        <dbReference type="ChEBI" id="CHEBI:30616"/>
        <dbReference type="ChEBI" id="CHEBI:83421"/>
        <dbReference type="ChEBI" id="CHEBI:456216"/>
        <dbReference type="EC" id="2.7.11.1"/>
    </reaction>
</comment>
<keyword evidence="11" id="KW-0418">Kinase</keyword>
<dbReference type="InterPro" id="IPR032675">
    <property type="entry name" value="LRR_dom_sf"/>
</dbReference>
<comment type="subcellular location">
    <subcellularLocation>
        <location evidence="1">Membrane</location>
        <topology evidence="1">Single-pass membrane protein</topology>
    </subcellularLocation>
</comment>
<evidence type="ECO:0000256" key="11">
    <source>
        <dbReference type="ARBA" id="ARBA00022777"/>
    </source>
</evidence>
<dbReference type="Gene3D" id="3.80.10.10">
    <property type="entry name" value="Ribonuclease Inhibitor"/>
    <property type="match status" value="1"/>
</dbReference>
<feature type="region of interest" description="Disordered" evidence="19">
    <location>
        <begin position="863"/>
        <end position="890"/>
    </location>
</feature>
<evidence type="ECO:0000256" key="21">
    <source>
        <dbReference type="SAM" id="SignalP"/>
    </source>
</evidence>
<evidence type="ECO:0000256" key="4">
    <source>
        <dbReference type="ARBA" id="ARBA00022553"/>
    </source>
</evidence>
<dbReference type="CDD" id="cd14066">
    <property type="entry name" value="STKc_IRAK"/>
    <property type="match status" value="1"/>
</dbReference>
<dbReference type="Pfam" id="PF13855">
    <property type="entry name" value="LRR_8"/>
    <property type="match status" value="1"/>
</dbReference>
<organism evidence="23 24">
    <name type="scientific">Raphanus sativus</name>
    <name type="common">Radish</name>
    <name type="synonym">Raphanus raphanistrum var. sativus</name>
    <dbReference type="NCBI Taxonomy" id="3726"/>
    <lineage>
        <taxon>Eukaryota</taxon>
        <taxon>Viridiplantae</taxon>
        <taxon>Streptophyta</taxon>
        <taxon>Embryophyta</taxon>
        <taxon>Tracheophyta</taxon>
        <taxon>Spermatophyta</taxon>
        <taxon>Magnoliopsida</taxon>
        <taxon>eudicotyledons</taxon>
        <taxon>Gunneridae</taxon>
        <taxon>Pentapetalae</taxon>
        <taxon>rosids</taxon>
        <taxon>malvids</taxon>
        <taxon>Brassicales</taxon>
        <taxon>Brassicaceae</taxon>
        <taxon>Brassiceae</taxon>
        <taxon>Raphanus</taxon>
    </lineage>
</organism>
<reference evidence="24" key="2">
    <citation type="submission" date="2025-08" db="UniProtKB">
        <authorList>
            <consortium name="RefSeq"/>
        </authorList>
    </citation>
    <scope>IDENTIFICATION</scope>
    <source>
        <tissue evidence="24">Leaf</tissue>
    </source>
</reference>
<evidence type="ECO:0000256" key="15">
    <source>
        <dbReference type="ARBA" id="ARBA00023170"/>
    </source>
</evidence>
<dbReference type="SUPFAM" id="SSF52058">
    <property type="entry name" value="L domain-like"/>
    <property type="match status" value="1"/>
</dbReference>
<name>A0A6J0L5P2_RAPSA</name>
<reference evidence="23" key="1">
    <citation type="journal article" date="2019" name="Database">
        <title>The radish genome database (RadishGD): an integrated information resource for radish genomics.</title>
        <authorList>
            <person name="Yu H.J."/>
            <person name="Baek S."/>
            <person name="Lee Y.J."/>
            <person name="Cho A."/>
            <person name="Mun J.H."/>
        </authorList>
    </citation>
    <scope>NUCLEOTIDE SEQUENCE [LARGE SCALE GENOMIC DNA]</scope>
    <source>
        <strain evidence="23">cv. WK10039</strain>
    </source>
</reference>
<protein>
    <recommendedName>
        <fullName evidence="2">non-specific serine/threonine protein kinase</fullName>
        <ecNumber evidence="2">2.7.11.1</ecNumber>
    </recommendedName>
</protein>
<feature type="domain" description="Protein kinase" evidence="22">
    <location>
        <begin position="582"/>
        <end position="855"/>
    </location>
</feature>
<dbReference type="RefSeq" id="XP_018455193.1">
    <property type="nucleotide sequence ID" value="XM_018599691.2"/>
</dbReference>
<dbReference type="PROSITE" id="PS00108">
    <property type="entry name" value="PROTEIN_KINASE_ST"/>
    <property type="match status" value="1"/>
</dbReference>
<keyword evidence="14 20" id="KW-0472">Membrane</keyword>
<dbReference type="SUPFAM" id="SSF56112">
    <property type="entry name" value="Protein kinase-like (PK-like)"/>
    <property type="match status" value="1"/>
</dbReference>
<dbReference type="GO" id="GO:0016020">
    <property type="term" value="C:membrane"/>
    <property type="evidence" value="ECO:0007669"/>
    <property type="project" value="UniProtKB-SubCell"/>
</dbReference>
<dbReference type="GO" id="GO:0004674">
    <property type="term" value="F:protein serine/threonine kinase activity"/>
    <property type="evidence" value="ECO:0007669"/>
    <property type="project" value="UniProtKB-KW"/>
</dbReference>
<gene>
    <name evidence="24" type="primary">LOC108826308</name>
</gene>
<dbReference type="Proteomes" id="UP000504610">
    <property type="component" value="Chromosome 9"/>
</dbReference>
<evidence type="ECO:0000256" key="8">
    <source>
        <dbReference type="ARBA" id="ARBA00022729"/>
    </source>
</evidence>
<dbReference type="EC" id="2.7.11.1" evidence="2"/>
<evidence type="ECO:0000256" key="3">
    <source>
        <dbReference type="ARBA" id="ARBA00022527"/>
    </source>
</evidence>